<keyword evidence="2" id="KW-0808">Transferase</keyword>
<dbReference type="AlphaFoldDB" id="A0A843XPQ3"/>
<dbReference type="Proteomes" id="UP000652761">
    <property type="component" value="Unassembled WGS sequence"/>
</dbReference>
<name>A0A843XPQ3_COLES</name>
<accession>A0A843XPQ3</accession>
<dbReference type="OrthoDB" id="5835829at2759"/>
<comment type="similarity">
    <text evidence="1">Belongs to the UDP-glycosyltransferase family.</text>
</comment>
<evidence type="ECO:0000256" key="2">
    <source>
        <dbReference type="ARBA" id="ARBA00022676"/>
    </source>
</evidence>
<evidence type="ECO:0000313" key="4">
    <source>
        <dbReference type="Proteomes" id="UP000652761"/>
    </source>
</evidence>
<dbReference type="EMBL" id="NMUH01010641">
    <property type="protein sequence ID" value="MQM21142.1"/>
    <property type="molecule type" value="Genomic_DNA"/>
</dbReference>
<dbReference type="Gene3D" id="3.40.50.2000">
    <property type="entry name" value="Glycogen Phosphorylase B"/>
    <property type="match status" value="1"/>
</dbReference>
<dbReference type="SUPFAM" id="SSF53756">
    <property type="entry name" value="UDP-Glycosyltransferase/glycogen phosphorylase"/>
    <property type="match status" value="1"/>
</dbReference>
<evidence type="ECO:0000313" key="3">
    <source>
        <dbReference type="EMBL" id="MQM21142.1"/>
    </source>
</evidence>
<reference evidence="3" key="1">
    <citation type="submission" date="2017-07" db="EMBL/GenBank/DDBJ databases">
        <title>Taro Niue Genome Assembly and Annotation.</title>
        <authorList>
            <person name="Atibalentja N."/>
            <person name="Keating K."/>
            <person name="Fields C.J."/>
        </authorList>
    </citation>
    <scope>NUCLEOTIDE SEQUENCE</scope>
    <source>
        <strain evidence="3">Niue_2</strain>
        <tissue evidence="3">Leaf</tissue>
    </source>
</reference>
<comment type="caution">
    <text evidence="3">The sequence shown here is derived from an EMBL/GenBank/DDBJ whole genome shotgun (WGS) entry which is preliminary data.</text>
</comment>
<keyword evidence="2" id="KW-0328">Glycosyltransferase</keyword>
<dbReference type="PANTHER" id="PTHR11926">
    <property type="entry name" value="GLUCOSYL/GLUCURONOSYL TRANSFERASES"/>
    <property type="match status" value="1"/>
</dbReference>
<organism evidence="3 4">
    <name type="scientific">Colocasia esculenta</name>
    <name type="common">Wild taro</name>
    <name type="synonym">Arum esculentum</name>
    <dbReference type="NCBI Taxonomy" id="4460"/>
    <lineage>
        <taxon>Eukaryota</taxon>
        <taxon>Viridiplantae</taxon>
        <taxon>Streptophyta</taxon>
        <taxon>Embryophyta</taxon>
        <taxon>Tracheophyta</taxon>
        <taxon>Spermatophyta</taxon>
        <taxon>Magnoliopsida</taxon>
        <taxon>Liliopsida</taxon>
        <taxon>Araceae</taxon>
        <taxon>Aroideae</taxon>
        <taxon>Colocasieae</taxon>
        <taxon>Colocasia</taxon>
    </lineage>
</organism>
<dbReference type="PANTHER" id="PTHR11926:SF1494">
    <property type="entry name" value="FLAVONOL 3-O-GLUCOSYLTRANSFERASE UGT76E12-RELATED"/>
    <property type="match status" value="1"/>
</dbReference>
<sequence>MACLLVDAMLYSIAGVAEELDVRRVAVHTSSAAYLRMFSVFPTLWGKGYYPIQILFLLGYFHQEDHCHFRWWDLNAVPVAIKSPFPTCKQRREEEVPEAPPYRVKDLMNFDHSSDASLLEIITNAMESIRDSAALVLNTFKDLEAADLAVLRRAHPSPIFTVGPLHKFSQNASNSLLEQDRSCMAWLDRKK</sequence>
<evidence type="ECO:0000256" key="1">
    <source>
        <dbReference type="ARBA" id="ARBA00009995"/>
    </source>
</evidence>
<proteinExistence type="inferred from homology"/>
<gene>
    <name evidence="3" type="ORF">Taro_054178</name>
</gene>
<keyword evidence="4" id="KW-1185">Reference proteome</keyword>
<dbReference type="GO" id="GO:0080044">
    <property type="term" value="F:quercetin 7-O-glucosyltransferase activity"/>
    <property type="evidence" value="ECO:0007669"/>
    <property type="project" value="TreeGrafter"/>
</dbReference>
<protein>
    <submittedName>
        <fullName evidence="3">Uncharacterized protein</fullName>
    </submittedName>
</protein>
<dbReference type="GO" id="GO:0080043">
    <property type="term" value="F:quercetin 3-O-glucosyltransferase activity"/>
    <property type="evidence" value="ECO:0007669"/>
    <property type="project" value="TreeGrafter"/>
</dbReference>